<evidence type="ECO:0000256" key="1">
    <source>
        <dbReference type="SAM" id="MobiDB-lite"/>
    </source>
</evidence>
<feature type="transmembrane region" description="Helical" evidence="2">
    <location>
        <begin position="212"/>
        <end position="243"/>
    </location>
</feature>
<feature type="transmembrane region" description="Helical" evidence="2">
    <location>
        <begin position="81"/>
        <end position="101"/>
    </location>
</feature>
<dbReference type="PANTHER" id="PTHR31963:SF4">
    <property type="entry name" value="GUSTATORY RECEPTOR"/>
    <property type="match status" value="1"/>
</dbReference>
<keyword evidence="2" id="KW-1133">Transmembrane helix</keyword>
<dbReference type="OMA" id="SACERQE"/>
<feature type="transmembrane region" description="Helical" evidence="2">
    <location>
        <begin position="314"/>
        <end position="335"/>
    </location>
</feature>
<dbReference type="InterPro" id="IPR021924">
    <property type="entry name" value="DUF3537"/>
</dbReference>
<evidence type="ECO:0000313" key="4">
    <source>
        <dbReference type="Proteomes" id="UP000825935"/>
    </source>
</evidence>
<organism evidence="3 4">
    <name type="scientific">Ceratopteris richardii</name>
    <name type="common">Triangle waterfern</name>
    <dbReference type="NCBI Taxonomy" id="49495"/>
    <lineage>
        <taxon>Eukaryota</taxon>
        <taxon>Viridiplantae</taxon>
        <taxon>Streptophyta</taxon>
        <taxon>Embryophyta</taxon>
        <taxon>Tracheophyta</taxon>
        <taxon>Polypodiopsida</taxon>
        <taxon>Polypodiidae</taxon>
        <taxon>Polypodiales</taxon>
        <taxon>Pteridineae</taxon>
        <taxon>Pteridaceae</taxon>
        <taxon>Parkerioideae</taxon>
        <taxon>Ceratopteris</taxon>
    </lineage>
</organism>
<keyword evidence="4" id="KW-1185">Reference proteome</keyword>
<dbReference type="Pfam" id="PF12056">
    <property type="entry name" value="DUF3537"/>
    <property type="match status" value="1"/>
</dbReference>
<sequence>MGNGDAADGLSAPLLQRDVTDEPSAEKSRQRTNRAVSIRVSSFCLPDNGGRNRDAQAQRLQSFRRTVQVLQLDHSRYRTSLLSWAIGSILVVVVPILRLIFVKAASDDAQYELVFQPFTVVVGVFLSLVAFIFLTQAIKKYGIRGVLFLDAAEEELMEVQEEYDAVIEQSRILLAKLFIPTLLVYIAYKVWFFKEVELEPLPFEKKTTAISLSVIIILTSLSWIFQTLIYLYSCILFSTVCSLQELKMLKFKGLLEHGFDPEFYFFKYDRVIKGLRATSHRFRFFLALILTITLIGFLASMYKVVEAERNGSATLMASELIIINWISLCGVGLCLRSSSKLSHLHRRIVKAAAFMNARLTFEKANLADFTLANGANNQDTDDILQKFGTFFHNQDACSRRSALVNYLSSMSVGISVYGFVLDRFFIHASVGALLTTTWFILGRSLND</sequence>
<accession>A0A8T2T2L4</accession>
<keyword evidence="2" id="KW-0472">Membrane</keyword>
<dbReference type="AlphaFoldDB" id="A0A8T2T2L4"/>
<dbReference type="PANTHER" id="PTHR31963">
    <property type="entry name" value="RAS GUANINE NUCLEOTIDE EXCHANGE FACTOR K"/>
    <property type="match status" value="1"/>
</dbReference>
<evidence type="ECO:0000256" key="2">
    <source>
        <dbReference type="SAM" id="Phobius"/>
    </source>
</evidence>
<name>A0A8T2T2L4_CERRI</name>
<feature type="compositionally biased region" description="Basic and acidic residues" evidence="1">
    <location>
        <begin position="18"/>
        <end position="29"/>
    </location>
</feature>
<proteinExistence type="predicted"/>
<dbReference type="EMBL" id="CM035421">
    <property type="protein sequence ID" value="KAH7388183.1"/>
    <property type="molecule type" value="Genomic_DNA"/>
</dbReference>
<feature type="transmembrane region" description="Helical" evidence="2">
    <location>
        <begin position="173"/>
        <end position="192"/>
    </location>
</feature>
<dbReference type="Proteomes" id="UP000825935">
    <property type="component" value="Chromosome 16"/>
</dbReference>
<dbReference type="OrthoDB" id="1916325at2759"/>
<gene>
    <name evidence="3" type="ORF">KP509_16G062500</name>
</gene>
<evidence type="ECO:0000313" key="3">
    <source>
        <dbReference type="EMBL" id="KAH7388183.1"/>
    </source>
</evidence>
<feature type="transmembrane region" description="Helical" evidence="2">
    <location>
        <begin position="426"/>
        <end position="445"/>
    </location>
</feature>
<reference evidence="3" key="1">
    <citation type="submission" date="2021-08" db="EMBL/GenBank/DDBJ databases">
        <title>WGS assembly of Ceratopteris richardii.</title>
        <authorList>
            <person name="Marchant D.B."/>
            <person name="Chen G."/>
            <person name="Jenkins J."/>
            <person name="Shu S."/>
            <person name="Leebens-Mack J."/>
            <person name="Grimwood J."/>
            <person name="Schmutz J."/>
            <person name="Soltis P."/>
            <person name="Soltis D."/>
            <person name="Chen Z.-H."/>
        </authorList>
    </citation>
    <scope>NUCLEOTIDE SEQUENCE</scope>
    <source>
        <strain evidence="3">Whitten #5841</strain>
        <tissue evidence="3">Leaf</tissue>
    </source>
</reference>
<feature type="transmembrane region" description="Helical" evidence="2">
    <location>
        <begin position="403"/>
        <end position="420"/>
    </location>
</feature>
<feature type="transmembrane region" description="Helical" evidence="2">
    <location>
        <begin position="282"/>
        <end position="302"/>
    </location>
</feature>
<comment type="caution">
    <text evidence="3">The sequence shown here is derived from an EMBL/GenBank/DDBJ whole genome shotgun (WGS) entry which is preliminary data.</text>
</comment>
<feature type="region of interest" description="Disordered" evidence="1">
    <location>
        <begin position="1"/>
        <end position="34"/>
    </location>
</feature>
<keyword evidence="2" id="KW-0812">Transmembrane</keyword>
<feature type="transmembrane region" description="Helical" evidence="2">
    <location>
        <begin position="113"/>
        <end position="134"/>
    </location>
</feature>
<protein>
    <submittedName>
        <fullName evidence="3">Uncharacterized protein</fullName>
    </submittedName>
</protein>